<evidence type="ECO:0000256" key="6">
    <source>
        <dbReference type="ARBA" id="ARBA00023134"/>
    </source>
</evidence>
<evidence type="ECO:0000256" key="4">
    <source>
        <dbReference type="ARBA" id="ARBA00022824"/>
    </source>
</evidence>
<dbReference type="GO" id="GO:0005783">
    <property type="term" value="C:endoplasmic reticulum"/>
    <property type="evidence" value="ECO:0007669"/>
    <property type="project" value="TreeGrafter"/>
</dbReference>
<evidence type="ECO:0000256" key="10">
    <source>
        <dbReference type="SAM" id="MobiDB-lite"/>
    </source>
</evidence>
<dbReference type="VEuPathDB" id="ToxoDB:EMH_0036130"/>
<sequence length="310" mass="33671">MTTLSDGDLIQVIDYDGEMTADLESWMRQQGLDDLGFGYNVITILGSQSSGKSTLMNALFGCTFQVMDAQRGYSQTTKGLWAGRDHLPKTNSGNSSSSSSSSRESSSSGSVVPLERPVLILDVEGLDSLRDWAPTIVPEDVMKEKIIKDYVNKIWDEIEKPAAAAHASAADFFTVEVMGLAHKLLAPQQFEEDVIRLRTRWAKEFSPKSYTRAIPADGFGAYAKNIWETIKQQSHLDIPNQKEMLAIYRCQDLKQQALHAAATRVAALEKQRLKAAADAADAAAADAAAATDAAAIRSELASIARDAIGV</sequence>
<dbReference type="PANTHER" id="PTHR45923">
    <property type="entry name" value="PROTEIN SEY1"/>
    <property type="match status" value="1"/>
</dbReference>
<organism evidence="12 13">
    <name type="scientific">Eimeria mitis</name>
    <dbReference type="NCBI Taxonomy" id="44415"/>
    <lineage>
        <taxon>Eukaryota</taxon>
        <taxon>Sar</taxon>
        <taxon>Alveolata</taxon>
        <taxon>Apicomplexa</taxon>
        <taxon>Conoidasida</taxon>
        <taxon>Coccidia</taxon>
        <taxon>Eucoccidiorida</taxon>
        <taxon>Eimeriorina</taxon>
        <taxon>Eimeriidae</taxon>
        <taxon>Eimeria</taxon>
    </lineage>
</organism>
<dbReference type="AlphaFoldDB" id="U6K4M7"/>
<dbReference type="Gene3D" id="3.40.50.300">
    <property type="entry name" value="P-loop containing nucleotide triphosphate hydrolases"/>
    <property type="match status" value="1"/>
</dbReference>
<keyword evidence="7" id="KW-0472">Membrane</keyword>
<gene>
    <name evidence="12" type="ORF">EMH_0036130</name>
</gene>
<dbReference type="OrthoDB" id="1597724at2759"/>
<evidence type="ECO:0000256" key="7">
    <source>
        <dbReference type="ARBA" id="ARBA00023136"/>
    </source>
</evidence>
<dbReference type="Pfam" id="PF05879">
    <property type="entry name" value="RHD3_GTPase"/>
    <property type="match status" value="2"/>
</dbReference>
<reference evidence="12" key="2">
    <citation type="submission" date="2013-10" db="EMBL/GenBank/DDBJ databases">
        <authorList>
            <person name="Aslett M."/>
        </authorList>
    </citation>
    <scope>NUCLEOTIDE SEQUENCE [LARGE SCALE GENOMIC DNA]</scope>
    <source>
        <strain evidence="12">Houghton</strain>
    </source>
</reference>
<evidence type="ECO:0000256" key="3">
    <source>
        <dbReference type="ARBA" id="ARBA00022801"/>
    </source>
</evidence>
<feature type="region of interest" description="Disordered" evidence="10">
    <location>
        <begin position="82"/>
        <end position="110"/>
    </location>
</feature>
<dbReference type="SUPFAM" id="SSF52540">
    <property type="entry name" value="P-loop containing nucleoside triphosphate hydrolases"/>
    <property type="match status" value="1"/>
</dbReference>
<keyword evidence="1" id="KW-0812">Transmembrane</keyword>
<accession>U6K4M7</accession>
<evidence type="ECO:0000256" key="1">
    <source>
        <dbReference type="ARBA" id="ARBA00022692"/>
    </source>
</evidence>
<feature type="compositionally biased region" description="Low complexity" evidence="10">
    <location>
        <begin position="91"/>
        <end position="110"/>
    </location>
</feature>
<feature type="domain" description="GB1/RHD3-type G" evidence="11">
    <location>
        <begin position="36"/>
        <end position="155"/>
    </location>
</feature>
<dbReference type="GO" id="GO:0005525">
    <property type="term" value="F:GTP binding"/>
    <property type="evidence" value="ECO:0007669"/>
    <property type="project" value="UniProtKB-KW"/>
</dbReference>
<dbReference type="InterPro" id="IPR030386">
    <property type="entry name" value="G_GB1_RHD3_dom"/>
</dbReference>
<evidence type="ECO:0000256" key="9">
    <source>
        <dbReference type="PROSITE-ProRule" id="PRU01052"/>
    </source>
</evidence>
<comment type="function">
    <text evidence="8">Probable GTP-binding protein involved in generating and maintaining the structure of the tubular endoplasmic reticulum network.</text>
</comment>
<evidence type="ECO:0000256" key="2">
    <source>
        <dbReference type="ARBA" id="ARBA00022741"/>
    </source>
</evidence>
<dbReference type="InterPro" id="IPR027417">
    <property type="entry name" value="P-loop_NTPase"/>
</dbReference>
<keyword evidence="5" id="KW-1133">Transmembrane helix</keyword>
<evidence type="ECO:0000313" key="12">
    <source>
        <dbReference type="EMBL" id="CDJ31287.1"/>
    </source>
</evidence>
<comment type="similarity">
    <text evidence="9">Belongs to the TRAFAC class dynamin-like GTPase superfamily. GB1/RHD3 GTPase family.</text>
</comment>
<keyword evidence="3" id="KW-0378">Hydrolase</keyword>
<name>U6K4M7_9EIME</name>
<evidence type="ECO:0000256" key="8">
    <source>
        <dbReference type="ARBA" id="ARBA00029381"/>
    </source>
</evidence>
<evidence type="ECO:0000313" key="13">
    <source>
        <dbReference type="Proteomes" id="UP000030744"/>
    </source>
</evidence>
<dbReference type="InterPro" id="IPR008803">
    <property type="entry name" value="RHD3/Sey1"/>
</dbReference>
<reference evidence="12" key="1">
    <citation type="submission" date="2013-10" db="EMBL/GenBank/DDBJ databases">
        <title>Genomic analysis of the causative agents of coccidiosis in chickens.</title>
        <authorList>
            <person name="Reid A.J."/>
            <person name="Blake D."/>
            <person name="Billington K."/>
            <person name="Browne H."/>
            <person name="Dunn M."/>
            <person name="Hung S."/>
            <person name="Kawahara F."/>
            <person name="Miranda-Saavedra D."/>
            <person name="Mourier T."/>
            <person name="Nagra H."/>
            <person name="Otto T.D."/>
            <person name="Rawlings N."/>
            <person name="Sanchez A."/>
            <person name="Sanders M."/>
            <person name="Subramaniam C."/>
            <person name="Tay Y."/>
            <person name="Dear P."/>
            <person name="Doerig C."/>
            <person name="Gruber A."/>
            <person name="Parkinson J."/>
            <person name="Shirley M."/>
            <person name="Wan K.L."/>
            <person name="Berriman M."/>
            <person name="Tomley F."/>
            <person name="Pain A."/>
        </authorList>
    </citation>
    <scope>NUCLEOTIDE SEQUENCE [LARGE SCALE GENOMIC DNA]</scope>
    <source>
        <strain evidence="12">Houghton</strain>
    </source>
</reference>
<keyword evidence="2" id="KW-0547">Nucleotide-binding</keyword>
<protein>
    <submittedName>
        <fullName evidence="12">Chromosome II, complete genome, related</fullName>
    </submittedName>
</protein>
<keyword evidence="4" id="KW-0256">Endoplasmic reticulum</keyword>
<dbReference type="GO" id="GO:0003924">
    <property type="term" value="F:GTPase activity"/>
    <property type="evidence" value="ECO:0007669"/>
    <property type="project" value="TreeGrafter"/>
</dbReference>
<dbReference type="RefSeq" id="XP_013353852.1">
    <property type="nucleotide sequence ID" value="XM_013498398.1"/>
</dbReference>
<dbReference type="PANTHER" id="PTHR45923:SF2">
    <property type="entry name" value="PROTEIN SEY1"/>
    <property type="match status" value="1"/>
</dbReference>
<dbReference type="Proteomes" id="UP000030744">
    <property type="component" value="Unassembled WGS sequence"/>
</dbReference>
<keyword evidence="13" id="KW-1185">Reference proteome</keyword>
<dbReference type="GeneID" id="25378399"/>
<proteinExistence type="inferred from homology"/>
<dbReference type="GO" id="GO:0016320">
    <property type="term" value="P:endoplasmic reticulum membrane fusion"/>
    <property type="evidence" value="ECO:0007669"/>
    <property type="project" value="TreeGrafter"/>
</dbReference>
<keyword evidence="6" id="KW-0342">GTP-binding</keyword>
<evidence type="ECO:0000259" key="11">
    <source>
        <dbReference type="PROSITE" id="PS51715"/>
    </source>
</evidence>
<dbReference type="PROSITE" id="PS51715">
    <property type="entry name" value="G_GB1_RHD3"/>
    <property type="match status" value="1"/>
</dbReference>
<evidence type="ECO:0000256" key="5">
    <source>
        <dbReference type="ARBA" id="ARBA00022989"/>
    </source>
</evidence>
<dbReference type="EMBL" id="HG683166">
    <property type="protein sequence ID" value="CDJ31287.1"/>
    <property type="molecule type" value="Genomic_DNA"/>
</dbReference>